<keyword evidence="2" id="KW-1185">Reference proteome</keyword>
<protein>
    <submittedName>
        <fullName evidence="1">10592_t:CDS:1</fullName>
    </submittedName>
</protein>
<evidence type="ECO:0000313" key="2">
    <source>
        <dbReference type="Proteomes" id="UP000789860"/>
    </source>
</evidence>
<feature type="non-terminal residue" evidence="1">
    <location>
        <position position="1"/>
    </location>
</feature>
<accession>A0ACA9PJ34</accession>
<proteinExistence type="predicted"/>
<gene>
    <name evidence="1" type="ORF">SCALOS_LOCUS10575</name>
</gene>
<comment type="caution">
    <text evidence="1">The sequence shown here is derived from an EMBL/GenBank/DDBJ whole genome shotgun (WGS) entry which is preliminary data.</text>
</comment>
<organism evidence="1 2">
    <name type="scientific">Scutellospora calospora</name>
    <dbReference type="NCBI Taxonomy" id="85575"/>
    <lineage>
        <taxon>Eukaryota</taxon>
        <taxon>Fungi</taxon>
        <taxon>Fungi incertae sedis</taxon>
        <taxon>Mucoromycota</taxon>
        <taxon>Glomeromycotina</taxon>
        <taxon>Glomeromycetes</taxon>
        <taxon>Diversisporales</taxon>
        <taxon>Gigasporaceae</taxon>
        <taxon>Scutellospora</taxon>
    </lineage>
</organism>
<sequence>YSDFLVYEIDQDENIVHITNTDIPNANVQSLDTSNNDIPVISTDQIFLDMKSLLGDETTEKPEKDKDKRTIIHKFFKNHFGNKLNTETKEGAIRISMHTSKTRNDRRNKRHELDQWATLGGSFCRFVLFKENRDTMEAINSLCKKM</sequence>
<dbReference type="EMBL" id="CAJVPM010040368">
    <property type="protein sequence ID" value="CAG8703205.1"/>
    <property type="molecule type" value="Genomic_DNA"/>
</dbReference>
<reference evidence="1" key="1">
    <citation type="submission" date="2021-06" db="EMBL/GenBank/DDBJ databases">
        <authorList>
            <person name="Kallberg Y."/>
            <person name="Tangrot J."/>
            <person name="Rosling A."/>
        </authorList>
    </citation>
    <scope>NUCLEOTIDE SEQUENCE</scope>
    <source>
        <strain evidence="1">AU212A</strain>
    </source>
</reference>
<name>A0ACA9PJ34_9GLOM</name>
<evidence type="ECO:0000313" key="1">
    <source>
        <dbReference type="EMBL" id="CAG8703205.1"/>
    </source>
</evidence>
<dbReference type="Proteomes" id="UP000789860">
    <property type="component" value="Unassembled WGS sequence"/>
</dbReference>
<feature type="non-terminal residue" evidence="1">
    <location>
        <position position="146"/>
    </location>
</feature>